<feature type="region of interest" description="Disordered" evidence="1">
    <location>
        <begin position="58"/>
        <end position="154"/>
    </location>
</feature>
<feature type="compositionally biased region" description="Polar residues" evidence="1">
    <location>
        <begin position="97"/>
        <end position="113"/>
    </location>
</feature>
<dbReference type="Gene3D" id="3.60.130.30">
    <property type="match status" value="1"/>
</dbReference>
<reference evidence="2" key="1">
    <citation type="submission" date="2019-10" db="EMBL/GenBank/DDBJ databases">
        <authorList>
            <person name="Nor Muhammad N."/>
        </authorList>
    </citation>
    <scope>NUCLEOTIDE SEQUENCE</scope>
</reference>
<dbReference type="GO" id="GO:0016301">
    <property type="term" value="F:kinase activity"/>
    <property type="evidence" value="ECO:0007669"/>
    <property type="project" value="UniProtKB-KW"/>
</dbReference>
<feature type="compositionally biased region" description="Acidic residues" evidence="1">
    <location>
        <begin position="68"/>
        <end position="81"/>
    </location>
</feature>
<keyword evidence="2" id="KW-0418">Kinase</keyword>
<dbReference type="AlphaFoldDB" id="A0A5K1JRQ5"/>
<organism evidence="2">
    <name type="scientific">Ganoderma boninense</name>
    <dbReference type="NCBI Taxonomy" id="34458"/>
    <lineage>
        <taxon>Eukaryota</taxon>
        <taxon>Fungi</taxon>
        <taxon>Dikarya</taxon>
        <taxon>Basidiomycota</taxon>
        <taxon>Agaricomycotina</taxon>
        <taxon>Agaricomycetes</taxon>
        <taxon>Polyporales</taxon>
        <taxon>Polyporaceae</taxon>
        <taxon>Ganoderma</taxon>
    </lineage>
</organism>
<evidence type="ECO:0000256" key="1">
    <source>
        <dbReference type="SAM" id="MobiDB-lite"/>
    </source>
</evidence>
<keyword evidence="2" id="KW-0808">Transferase</keyword>
<dbReference type="EMBL" id="LR723964">
    <property type="protein sequence ID" value="VWO94421.1"/>
    <property type="molecule type" value="Genomic_DNA"/>
</dbReference>
<name>A0A5K1JRQ5_9APHY</name>
<proteinExistence type="predicted"/>
<protein>
    <submittedName>
        <fullName evidence="2">Mitogen activated protein kinase kinase</fullName>
    </submittedName>
</protein>
<accession>A0A5K1JRQ5</accession>
<evidence type="ECO:0000313" key="2">
    <source>
        <dbReference type="EMBL" id="VWO94421.1"/>
    </source>
</evidence>
<gene>
    <name evidence="2" type="primary">B2ZAW3</name>
</gene>
<feature type="compositionally biased region" description="Basic residues" evidence="1">
    <location>
        <begin position="121"/>
        <end position="138"/>
    </location>
</feature>
<sequence>MTFQGSSYVELDPFRQTRSGSAFSPWHSRVGTPLHIPGFCLATQVEKAFVRYEELFHERPSTASTPLDPDDLPLESPDEDTDKSPERHAPKAAVILTSATTSGSSRGPPQSHLSPIIPISKYHKKQHSKAGRQRKRAAARQVDASKNPKISHGVKKSVQQRILDAFKDASTRLGSALQLGEHIHTDFSLAFEDVSVARTAFIALDQDDEFDPLEHSVETLIAEHGYSEIDWDGKEFIPILSADEHVLSSLVGRPDDENWDKEVNVAISDLFEEFRGVYHLQAKEKVHRRAGAGSSFPAVSVGISYGGGQQRVGNLAHSPHNRAALSALLRSTPLLRIANFADFALRMTAPDLHDFYADTLEEVCKGNPSLSPNFPNNAFAGATLNLGPRTATCIHTDHYNHPGGMCAITALGNYDYKVRGQLVLKKLKLIIRFPPGSTILIPSALVPHGNIPVAQHERRYSFTQYFAGGIFRWVECGHQTQHSFLSSGGQFKRTGKRRWEESVNRLSTWTQLKEHWGLY</sequence>